<feature type="compositionally biased region" description="Low complexity" evidence="1">
    <location>
        <begin position="278"/>
        <end position="291"/>
    </location>
</feature>
<protein>
    <submittedName>
        <fullName evidence="2">Uncharacterized protein</fullName>
    </submittedName>
</protein>
<feature type="region of interest" description="Disordered" evidence="1">
    <location>
        <begin position="38"/>
        <end position="82"/>
    </location>
</feature>
<sequence length="567" mass="60690">MVNVDETAGGGAPANNPLSPTSISSFLVYMQRRLSDIVASDSRSTTGSPRREELERGDSPNTSAIADGANEHGSINADPSNYHLTESPSLHRAGLLQPKSYNVPSTLMPSSSHQDSHTPDSIRAATLQLSNMPFPSSVATGGGGTMHSLGSFSANADATTPTAERTHENTTSDFIFPQSTAPRSSSISLLSLDVEPDQASLGSQSHNSLASSFLRDMPSSPTSPSGSGLDSSILTLPPPPSSDGSDDQNRDHDHQHQQGRTSPERHKPSGISLLRPASSGNTSRSSSISSRRSGEANDAIRVQEETPSAQTRIIADTTPTATPMGTPRPLQPGPLPSMVRPSAIPTPNRVHWRSPNSLARPLGPSPTQLYSTPLSPLVPSFDETTPLLHDHYEANGRSPPSELQVPKPGFLNGHSHGYGGSGQADPNSEGLEAGWGARTFFQGSGKSWDVGNLLGLKSHFSKELAKAPEHAMVAVKAVPAVLLGCLLNILDGVSSFLSHSRDEYRCTNRRGQPSSHHRNNSRRLRSQFHTYRPRLLPPRRSEVGSSSGFLPTSYSCWVHRRCWRVSH</sequence>
<feature type="compositionally biased region" description="Basic and acidic residues" evidence="1">
    <location>
        <begin position="49"/>
        <end position="58"/>
    </location>
</feature>
<feature type="compositionally biased region" description="Basic and acidic residues" evidence="1">
    <location>
        <begin position="247"/>
        <end position="267"/>
    </location>
</feature>
<feature type="compositionally biased region" description="Polar residues" evidence="1">
    <location>
        <begin position="200"/>
        <end position="211"/>
    </location>
</feature>
<keyword evidence="3" id="KW-1185">Reference proteome</keyword>
<dbReference type="AlphaFoldDB" id="A0A067SQ61"/>
<dbReference type="STRING" id="685588.A0A067SQ61"/>
<name>A0A067SQ61_GALM3</name>
<evidence type="ECO:0000313" key="3">
    <source>
        <dbReference type="Proteomes" id="UP000027222"/>
    </source>
</evidence>
<evidence type="ECO:0000313" key="2">
    <source>
        <dbReference type="EMBL" id="KDR73006.1"/>
    </source>
</evidence>
<dbReference type="EMBL" id="KL142387">
    <property type="protein sequence ID" value="KDR73006.1"/>
    <property type="molecule type" value="Genomic_DNA"/>
</dbReference>
<proteinExistence type="predicted"/>
<feature type="region of interest" description="Disordered" evidence="1">
    <location>
        <begin position="133"/>
        <end position="180"/>
    </location>
</feature>
<feature type="compositionally biased region" description="Polar residues" evidence="1">
    <location>
        <begin position="171"/>
        <end position="180"/>
    </location>
</feature>
<organism evidence="2 3">
    <name type="scientific">Galerina marginata (strain CBS 339.88)</name>
    <dbReference type="NCBI Taxonomy" id="685588"/>
    <lineage>
        <taxon>Eukaryota</taxon>
        <taxon>Fungi</taxon>
        <taxon>Dikarya</taxon>
        <taxon>Basidiomycota</taxon>
        <taxon>Agaricomycotina</taxon>
        <taxon>Agaricomycetes</taxon>
        <taxon>Agaricomycetidae</taxon>
        <taxon>Agaricales</taxon>
        <taxon>Agaricineae</taxon>
        <taxon>Strophariaceae</taxon>
        <taxon>Galerina</taxon>
    </lineage>
</organism>
<feature type="compositionally biased region" description="Polar residues" evidence="1">
    <location>
        <begin position="305"/>
        <end position="323"/>
    </location>
</feature>
<dbReference type="OrthoDB" id="3055241at2759"/>
<feature type="compositionally biased region" description="Polar residues" evidence="1">
    <location>
        <begin position="148"/>
        <end position="163"/>
    </location>
</feature>
<gene>
    <name evidence="2" type="ORF">GALMADRAFT_745273</name>
</gene>
<accession>A0A067SQ61</accession>
<dbReference type="HOGENOM" id="CLU_480617_0_0_1"/>
<evidence type="ECO:0000256" key="1">
    <source>
        <dbReference type="SAM" id="MobiDB-lite"/>
    </source>
</evidence>
<feature type="region of interest" description="Disordered" evidence="1">
    <location>
        <begin position="100"/>
        <end position="120"/>
    </location>
</feature>
<feature type="region of interest" description="Disordered" evidence="1">
    <location>
        <begin position="1"/>
        <end position="20"/>
    </location>
</feature>
<reference evidence="3" key="1">
    <citation type="journal article" date="2014" name="Proc. Natl. Acad. Sci. U.S.A.">
        <title>Extensive sampling of basidiomycete genomes demonstrates inadequacy of the white-rot/brown-rot paradigm for wood decay fungi.</title>
        <authorList>
            <person name="Riley R."/>
            <person name="Salamov A.A."/>
            <person name="Brown D.W."/>
            <person name="Nagy L.G."/>
            <person name="Floudas D."/>
            <person name="Held B.W."/>
            <person name="Levasseur A."/>
            <person name="Lombard V."/>
            <person name="Morin E."/>
            <person name="Otillar R."/>
            <person name="Lindquist E.A."/>
            <person name="Sun H."/>
            <person name="LaButti K.M."/>
            <person name="Schmutz J."/>
            <person name="Jabbour D."/>
            <person name="Luo H."/>
            <person name="Baker S.E."/>
            <person name="Pisabarro A.G."/>
            <person name="Walton J.D."/>
            <person name="Blanchette R.A."/>
            <person name="Henrissat B."/>
            <person name="Martin F."/>
            <person name="Cullen D."/>
            <person name="Hibbett D.S."/>
            <person name="Grigoriev I.V."/>
        </authorList>
    </citation>
    <scope>NUCLEOTIDE SEQUENCE [LARGE SCALE GENOMIC DNA]</scope>
    <source>
        <strain evidence="3">CBS 339.88</strain>
    </source>
</reference>
<feature type="compositionally biased region" description="Polar residues" evidence="1">
    <location>
        <begin position="100"/>
        <end position="113"/>
    </location>
</feature>
<feature type="compositionally biased region" description="Low complexity" evidence="1">
    <location>
        <begin position="218"/>
        <end position="235"/>
    </location>
</feature>
<dbReference type="Proteomes" id="UP000027222">
    <property type="component" value="Unassembled WGS sequence"/>
</dbReference>
<feature type="region of interest" description="Disordered" evidence="1">
    <location>
        <begin position="198"/>
        <end position="336"/>
    </location>
</feature>